<dbReference type="Proteomes" id="UP000247345">
    <property type="component" value="Unassembled WGS sequence"/>
</dbReference>
<comment type="caution">
    <text evidence="1">The sequence shown here is derived from an EMBL/GenBank/DDBJ whole genome shotgun (WGS) entry which is preliminary data.</text>
</comment>
<dbReference type="AlphaFoldDB" id="A0A2P6CAD3"/>
<dbReference type="RefSeq" id="WP_211296684.1">
    <property type="nucleotide sequence ID" value="NZ_CP150661.1"/>
</dbReference>
<sequence length="177" mass="17660">MKKIVLSLLVVGSLLATSCKEAKKGATDLKDATVETAGKAADATTEAAGAVAEGAKEAAGTVAEGATDAANAVVEGAENAVEGVKDAVSDAKDSALAGITIPSFSNEAVTKNLTEYAAYAKDYIAANGNLAKISALAPKGAALLAKGKELASKLDAKEMAKYKSVLSAIQSKMAPSK</sequence>
<gene>
    <name evidence="1" type="ORF">BTO14_00840</name>
</gene>
<dbReference type="PROSITE" id="PS51257">
    <property type="entry name" value="PROKAR_LIPOPROTEIN"/>
    <property type="match status" value="1"/>
</dbReference>
<dbReference type="Gene3D" id="1.10.287.700">
    <property type="entry name" value="Helix hairpin bin"/>
    <property type="match status" value="1"/>
</dbReference>
<name>A0A2P6CAD3_9FLAO</name>
<proteinExistence type="predicted"/>
<reference evidence="1 2" key="1">
    <citation type="submission" date="2016-12" db="EMBL/GenBank/DDBJ databases">
        <title>Trade-off between light-utilization and light-protection in marine flavobacteria.</title>
        <authorList>
            <person name="Kumagai Y."/>
            <person name="Yoshizawa S."/>
            <person name="Kogure K."/>
            <person name="Iwasaki W."/>
        </authorList>
    </citation>
    <scope>NUCLEOTIDE SEQUENCE [LARGE SCALE GENOMIC DNA]</scope>
    <source>
        <strain evidence="1 2">KCTC 12100</strain>
    </source>
</reference>
<protein>
    <submittedName>
        <fullName evidence="1">Uncharacterized protein</fullName>
    </submittedName>
</protein>
<organism evidence="1 2">
    <name type="scientific">Polaribacter butkevichii</name>
    <dbReference type="NCBI Taxonomy" id="218490"/>
    <lineage>
        <taxon>Bacteria</taxon>
        <taxon>Pseudomonadati</taxon>
        <taxon>Bacteroidota</taxon>
        <taxon>Flavobacteriia</taxon>
        <taxon>Flavobacteriales</taxon>
        <taxon>Flavobacteriaceae</taxon>
    </lineage>
</organism>
<keyword evidence="2" id="KW-1185">Reference proteome</keyword>
<evidence type="ECO:0000313" key="1">
    <source>
        <dbReference type="EMBL" id="PQJ71884.1"/>
    </source>
</evidence>
<evidence type="ECO:0000313" key="2">
    <source>
        <dbReference type="Proteomes" id="UP000247345"/>
    </source>
</evidence>
<dbReference type="EMBL" id="MSCK01000001">
    <property type="protein sequence ID" value="PQJ71884.1"/>
    <property type="molecule type" value="Genomic_DNA"/>
</dbReference>
<accession>A0A2P6CAD3</accession>